<dbReference type="PROSITE" id="PS50240">
    <property type="entry name" value="TRYPSIN_DOM"/>
    <property type="match status" value="2"/>
</dbReference>
<evidence type="ECO:0000256" key="6">
    <source>
        <dbReference type="ARBA" id="ARBA00023157"/>
    </source>
</evidence>
<comment type="subcellular location">
    <subcellularLocation>
        <location evidence="1">Secreted</location>
    </subcellularLocation>
</comment>
<reference evidence="11" key="1">
    <citation type="submission" date="2024-04" db="UniProtKB">
        <authorList>
            <consortium name="EnsemblMetazoa"/>
        </authorList>
    </citation>
    <scope>IDENTIFICATION</scope>
    <source>
        <strain evidence="11">EBRO</strain>
    </source>
</reference>
<feature type="domain" description="Peptidase S1" evidence="10">
    <location>
        <begin position="319"/>
        <end position="574"/>
    </location>
</feature>
<dbReference type="GO" id="GO:0005576">
    <property type="term" value="C:extracellular region"/>
    <property type="evidence" value="ECO:0007669"/>
    <property type="project" value="UniProtKB-SubCell"/>
</dbReference>
<dbReference type="Pfam" id="PF00089">
    <property type="entry name" value="Trypsin"/>
    <property type="match status" value="2"/>
</dbReference>
<organism evidence="11 12">
    <name type="scientific">Anopheles atroparvus</name>
    <name type="common">European mosquito</name>
    <dbReference type="NCBI Taxonomy" id="41427"/>
    <lineage>
        <taxon>Eukaryota</taxon>
        <taxon>Metazoa</taxon>
        <taxon>Ecdysozoa</taxon>
        <taxon>Arthropoda</taxon>
        <taxon>Hexapoda</taxon>
        <taxon>Insecta</taxon>
        <taxon>Pterygota</taxon>
        <taxon>Neoptera</taxon>
        <taxon>Endopterygota</taxon>
        <taxon>Diptera</taxon>
        <taxon>Nematocera</taxon>
        <taxon>Culicoidea</taxon>
        <taxon>Culicidae</taxon>
        <taxon>Anophelinae</taxon>
        <taxon>Anopheles</taxon>
    </lineage>
</organism>
<dbReference type="SUPFAM" id="SSF50494">
    <property type="entry name" value="Trypsin-like serine proteases"/>
    <property type="match status" value="2"/>
</dbReference>
<keyword evidence="5" id="KW-0391">Immunity</keyword>
<evidence type="ECO:0000256" key="9">
    <source>
        <dbReference type="SAM" id="SignalP"/>
    </source>
</evidence>
<evidence type="ECO:0000256" key="1">
    <source>
        <dbReference type="ARBA" id="ARBA00004613"/>
    </source>
</evidence>
<feature type="chain" id="PRO_5042504613" description="Peptidase S1 domain-containing protein" evidence="9">
    <location>
        <begin position="29"/>
        <end position="575"/>
    </location>
</feature>
<dbReference type="PANTHER" id="PTHR24256">
    <property type="entry name" value="TRYPTASE-RELATED"/>
    <property type="match status" value="1"/>
</dbReference>
<dbReference type="InterPro" id="IPR001314">
    <property type="entry name" value="Peptidase_S1A"/>
</dbReference>
<evidence type="ECO:0000313" key="12">
    <source>
        <dbReference type="Proteomes" id="UP000075880"/>
    </source>
</evidence>
<feature type="domain" description="Peptidase S1" evidence="10">
    <location>
        <begin position="36"/>
        <end position="298"/>
    </location>
</feature>
<evidence type="ECO:0000256" key="4">
    <source>
        <dbReference type="ARBA" id="ARBA00022729"/>
    </source>
</evidence>
<dbReference type="InterPro" id="IPR001254">
    <property type="entry name" value="Trypsin_dom"/>
</dbReference>
<dbReference type="Proteomes" id="UP000075880">
    <property type="component" value="Unassembled WGS sequence"/>
</dbReference>
<dbReference type="SMART" id="SM00020">
    <property type="entry name" value="Tryp_SPc"/>
    <property type="match status" value="2"/>
</dbReference>
<dbReference type="PROSITE" id="PS00134">
    <property type="entry name" value="TRYPSIN_HIS"/>
    <property type="match status" value="1"/>
</dbReference>
<dbReference type="PRINTS" id="PR00722">
    <property type="entry name" value="CHYMOTRYPSIN"/>
</dbReference>
<proteinExistence type="inferred from homology"/>
<dbReference type="FunFam" id="2.40.10.10:FF:000028">
    <property type="entry name" value="Serine protease easter"/>
    <property type="match status" value="1"/>
</dbReference>
<keyword evidence="3" id="KW-0399">Innate immunity</keyword>
<dbReference type="InterPro" id="IPR043504">
    <property type="entry name" value="Peptidase_S1_PA_chymotrypsin"/>
</dbReference>
<name>A0AAG5D296_ANOAO</name>
<dbReference type="GO" id="GO:0004252">
    <property type="term" value="F:serine-type endopeptidase activity"/>
    <property type="evidence" value="ECO:0007669"/>
    <property type="project" value="InterPro"/>
</dbReference>
<evidence type="ECO:0000259" key="10">
    <source>
        <dbReference type="PROSITE" id="PS50240"/>
    </source>
</evidence>
<evidence type="ECO:0000256" key="3">
    <source>
        <dbReference type="ARBA" id="ARBA00022588"/>
    </source>
</evidence>
<dbReference type="GO" id="GO:0006508">
    <property type="term" value="P:proteolysis"/>
    <property type="evidence" value="ECO:0007669"/>
    <property type="project" value="InterPro"/>
</dbReference>
<feature type="signal peptide" evidence="9">
    <location>
        <begin position="1"/>
        <end position="28"/>
    </location>
</feature>
<evidence type="ECO:0000256" key="8">
    <source>
        <dbReference type="ARBA" id="ARBA00024195"/>
    </source>
</evidence>
<evidence type="ECO:0000256" key="2">
    <source>
        <dbReference type="ARBA" id="ARBA00022525"/>
    </source>
</evidence>
<dbReference type="InterPro" id="IPR009003">
    <property type="entry name" value="Peptidase_S1_PA"/>
</dbReference>
<dbReference type="FunFam" id="2.40.10.10:FF:000068">
    <property type="entry name" value="transmembrane protease serine 2"/>
    <property type="match status" value="1"/>
</dbReference>
<dbReference type="EnsemblMetazoa" id="ENSAATROPT005725">
    <property type="protein sequence ID" value="ENSAATROPP005296"/>
    <property type="gene ID" value="ENSAATROPG004613"/>
</dbReference>
<keyword evidence="7" id="KW-0325">Glycoprotein</keyword>
<keyword evidence="2" id="KW-0964">Secreted</keyword>
<comment type="similarity">
    <text evidence="8">Belongs to the peptidase S1 family. CLIP subfamily.</text>
</comment>
<dbReference type="InterPro" id="IPR018114">
    <property type="entry name" value="TRYPSIN_HIS"/>
</dbReference>
<dbReference type="CDD" id="cd00190">
    <property type="entry name" value="Tryp_SPc"/>
    <property type="match status" value="1"/>
</dbReference>
<dbReference type="Gene3D" id="2.40.10.10">
    <property type="entry name" value="Trypsin-like serine proteases"/>
    <property type="match status" value="4"/>
</dbReference>
<dbReference type="InterPro" id="IPR051487">
    <property type="entry name" value="Ser/Thr_Proteases_Immune/Dev"/>
</dbReference>
<sequence>MGKVIIHHRETPSLIVFLLLLAAARVETNTKCGVRLLGSTPLIHQGTATKPGDWSWHIALFQQNFPEPVYACGGTIISKNFAVTAAHCFNEKNPDKYFFKAGVHQLYNDSDPSVVRYKLVEIILHPKYSAATFYHDIALIRPNGDIRYKPGSVLPICLWSQLSDREMLEDKLGGIVAGFGKTEQNKVSEVLQQTSIRIISKKECRKLLPANTHYLMDDDSKFCGVGESSDSNVCEGDSGGGLYAGTNTVGGVVWYLQGIVSAAPRKDHASGVTTCDANLPAVYTNVEKYRDWIAAHEKVLDERNLLKDSTCGVVRNVDVASETAKPLFNQYPWNALLEFTHLKKNSLVLICSGVLIHRRYVLTVGHCTQGRTNRYRLRSVRLGEFDIRTRDDTDASAPHQTFRAFSIDIEEVILHPNINKPPYSNDLALLRLKYDVDTAKANIHPICLPSLEEYKEQSLTLTGWKRSKHIFPTLERDTMNTSSASECQDQYGTLHLDLPSTDDIVCAGYNNRPKGKCHNYAAGSPLQYIKRVDGNYHYFLAGLMAFSLPNCRMNATEVFVNLNGATEWIKKTVLS</sequence>
<accession>A0AAG5D296</accession>
<evidence type="ECO:0000256" key="7">
    <source>
        <dbReference type="ARBA" id="ARBA00023180"/>
    </source>
</evidence>
<evidence type="ECO:0000256" key="5">
    <source>
        <dbReference type="ARBA" id="ARBA00022859"/>
    </source>
</evidence>
<dbReference type="GO" id="GO:0045087">
    <property type="term" value="P:innate immune response"/>
    <property type="evidence" value="ECO:0007669"/>
    <property type="project" value="UniProtKB-KW"/>
</dbReference>
<keyword evidence="4 9" id="KW-0732">Signal</keyword>
<keyword evidence="12" id="KW-1185">Reference proteome</keyword>
<protein>
    <recommendedName>
        <fullName evidence="10">Peptidase S1 domain-containing protein</fullName>
    </recommendedName>
</protein>
<keyword evidence="6" id="KW-1015">Disulfide bond</keyword>
<dbReference type="AlphaFoldDB" id="A0AAG5D296"/>
<evidence type="ECO:0000313" key="11">
    <source>
        <dbReference type="EnsemblMetazoa" id="ENSAATROPP005296"/>
    </source>
</evidence>